<evidence type="ECO:0000256" key="2">
    <source>
        <dbReference type="ARBA" id="ARBA00005556"/>
    </source>
</evidence>
<keyword evidence="5" id="KW-0496">Mitochondrion</keyword>
<keyword evidence="8" id="KW-1185">Reference proteome</keyword>
<reference evidence="9 10" key="1">
    <citation type="submission" date="2025-04" db="UniProtKB">
        <authorList>
            <consortium name="RefSeq"/>
        </authorList>
    </citation>
    <scope>IDENTIFICATION</scope>
    <source>
        <tissue evidence="9 10">Whole body</tissue>
    </source>
</reference>
<dbReference type="AlphaFoldDB" id="A0AAJ7WA06"/>
<evidence type="ECO:0000256" key="3">
    <source>
        <dbReference type="ARBA" id="ARBA00022946"/>
    </source>
</evidence>
<comment type="similarity">
    <text evidence="2">Belongs to the mitochondrion-specific ribosomal protein mL42 family.</text>
</comment>
<evidence type="ECO:0000256" key="1">
    <source>
        <dbReference type="ARBA" id="ARBA00004173"/>
    </source>
</evidence>
<name>A0AAJ7WA06_9HYME</name>
<evidence type="ECO:0000313" key="9">
    <source>
        <dbReference type="RefSeq" id="XP_017878270.1"/>
    </source>
</evidence>
<dbReference type="GeneID" id="108623918"/>
<evidence type="ECO:0000313" key="10">
    <source>
        <dbReference type="RefSeq" id="XP_026668512.1"/>
    </source>
</evidence>
<sequence>MNAMLNVTKRIFNASCKRYSSSSKKLPSELVIPINREMIICWHPEKKFPYECSLPIPEEKEIPSNSVLCIGEKEIADVFKHKRPEVVVEELTKLTYTTKHRWYPKNYRRRYRKPEIERPYL</sequence>
<dbReference type="RefSeq" id="XP_026668512.1">
    <property type="nucleotide sequence ID" value="XM_026812711.1"/>
</dbReference>
<evidence type="ECO:0000256" key="7">
    <source>
        <dbReference type="ARBA" id="ARBA00035189"/>
    </source>
</evidence>
<keyword evidence="6" id="KW-0687">Ribonucleoprotein</keyword>
<evidence type="ECO:0000313" key="8">
    <source>
        <dbReference type="Proteomes" id="UP000694925"/>
    </source>
</evidence>
<evidence type="ECO:0000256" key="6">
    <source>
        <dbReference type="ARBA" id="ARBA00023274"/>
    </source>
</evidence>
<dbReference type="KEGG" id="ccal:108623918"/>
<comment type="subcellular location">
    <subcellularLocation>
        <location evidence="1">Mitochondrion</location>
    </subcellularLocation>
</comment>
<organism evidence="8 10">
    <name type="scientific">Ceratina calcarata</name>
    <dbReference type="NCBI Taxonomy" id="156304"/>
    <lineage>
        <taxon>Eukaryota</taxon>
        <taxon>Metazoa</taxon>
        <taxon>Ecdysozoa</taxon>
        <taxon>Arthropoda</taxon>
        <taxon>Hexapoda</taxon>
        <taxon>Insecta</taxon>
        <taxon>Pterygota</taxon>
        <taxon>Neoptera</taxon>
        <taxon>Endopterygota</taxon>
        <taxon>Hymenoptera</taxon>
        <taxon>Apocrita</taxon>
        <taxon>Aculeata</taxon>
        <taxon>Apoidea</taxon>
        <taxon>Anthophila</taxon>
        <taxon>Apidae</taxon>
        <taxon>Ceratina</taxon>
        <taxon>Zadontomerus</taxon>
    </lineage>
</organism>
<dbReference type="CTD" id="28977"/>
<dbReference type="PANTHER" id="PTHR13450:SF4">
    <property type="entry name" value="LARGE RIBOSOMAL SUBUNIT PROTEIN ML42"/>
    <property type="match status" value="1"/>
</dbReference>
<gene>
    <name evidence="9 10" type="primary">LOC108623918</name>
</gene>
<dbReference type="RefSeq" id="XP_017878270.1">
    <property type="nucleotide sequence ID" value="XM_018022781.2"/>
</dbReference>
<dbReference type="PANTHER" id="PTHR13450">
    <property type="entry name" value="MITOCHONDRIAL 39S RIBOSOMAL PROTEIN L42"/>
    <property type="match status" value="1"/>
</dbReference>
<accession>A0AAJ7WA06</accession>
<keyword evidence="3" id="KW-0809">Transit peptide</keyword>
<proteinExistence type="inferred from homology"/>
<keyword evidence="4 9" id="KW-0689">Ribosomal protein</keyword>
<evidence type="ECO:0000256" key="5">
    <source>
        <dbReference type="ARBA" id="ARBA00023128"/>
    </source>
</evidence>
<protein>
    <recommendedName>
        <fullName evidence="7">Large ribosomal subunit protein mL42</fullName>
    </recommendedName>
</protein>
<evidence type="ECO:0000256" key="4">
    <source>
        <dbReference type="ARBA" id="ARBA00022980"/>
    </source>
</evidence>
<dbReference type="Proteomes" id="UP000694925">
    <property type="component" value="Unplaced"/>
</dbReference>
<dbReference type="GO" id="GO:0005762">
    <property type="term" value="C:mitochondrial large ribosomal subunit"/>
    <property type="evidence" value="ECO:0007669"/>
    <property type="project" value="TreeGrafter"/>
</dbReference>
<dbReference type="InterPro" id="IPR019346">
    <property type="entry name" value="Ribosomal_mL42"/>
</dbReference>
<dbReference type="Pfam" id="PF10210">
    <property type="entry name" value="MRP-S32"/>
    <property type="match status" value="1"/>
</dbReference>